<dbReference type="PIRSF" id="PIRSF009320">
    <property type="entry name" value="Nuc_binding_HP_1000"/>
    <property type="match status" value="1"/>
</dbReference>
<keyword evidence="3" id="KW-1185">Reference proteome</keyword>
<evidence type="ECO:0000313" key="2">
    <source>
        <dbReference type="EMBL" id="MEM5536653.1"/>
    </source>
</evidence>
<organism evidence="2 3">
    <name type="scientific">Neptuniibacter pectenicola</name>
    <dbReference type="NCBI Taxonomy" id="1806669"/>
    <lineage>
        <taxon>Bacteria</taxon>
        <taxon>Pseudomonadati</taxon>
        <taxon>Pseudomonadota</taxon>
        <taxon>Gammaproteobacteria</taxon>
        <taxon>Oceanospirillales</taxon>
        <taxon>Oceanospirillaceae</taxon>
        <taxon>Neptuniibacter</taxon>
    </lineage>
</organism>
<name>A0ABU9TSF8_9GAMM</name>
<dbReference type="EMBL" id="JBBMRA010000007">
    <property type="protein sequence ID" value="MEM5536653.1"/>
    <property type="molecule type" value="Genomic_DNA"/>
</dbReference>
<sequence length="263" mass="29201">MHVWSVANQKGGVGKTTTVVTVAGLLAEVGYRVLLVDLDPHGSLTSYFGYDPDELEHSVYDLFATKHKINREGVERLLLKSSHDRIDLIPASTAMATLERKAIGEEGMGLQVAKALAQVRDSYDYVLIDSPPVLGVLMVNALAACQHLLVPVQTEFLALKGLERMVRTISMINRARSKSKKLSFTIIPTFYDRRTQASVSSLRELHNKYPNEISNAVIPVDTKFRNASIRGLVPSVMDSSSRGVHSYARLLRSLLERQKQEVL</sequence>
<proteinExistence type="predicted"/>
<dbReference type="PANTHER" id="PTHR13696">
    <property type="entry name" value="P-LOOP CONTAINING NUCLEOSIDE TRIPHOSPHATE HYDROLASE"/>
    <property type="match status" value="1"/>
</dbReference>
<dbReference type="Gene3D" id="3.40.50.300">
    <property type="entry name" value="P-loop containing nucleotide triphosphate hydrolases"/>
    <property type="match status" value="1"/>
</dbReference>
<dbReference type="PANTHER" id="PTHR13696:SF69">
    <property type="entry name" value="PLASMID PARTITIONING PROTEIN-RELATED"/>
    <property type="match status" value="1"/>
</dbReference>
<dbReference type="Proteomes" id="UP001449225">
    <property type="component" value="Unassembled WGS sequence"/>
</dbReference>
<evidence type="ECO:0000259" key="1">
    <source>
        <dbReference type="Pfam" id="PF13614"/>
    </source>
</evidence>
<protein>
    <submittedName>
        <fullName evidence="2">ParA family protein</fullName>
    </submittedName>
</protein>
<reference evidence="2 3" key="1">
    <citation type="submission" date="2024-03" db="EMBL/GenBank/DDBJ databases">
        <title>Community enrichment and isolation of bacterial strains for fucoidan degradation.</title>
        <authorList>
            <person name="Sichert A."/>
        </authorList>
    </citation>
    <scope>NUCLEOTIDE SEQUENCE [LARGE SCALE GENOMIC DNA]</scope>
    <source>
        <strain evidence="2 3">AS76</strain>
    </source>
</reference>
<dbReference type="RefSeq" id="WP_342854415.1">
    <property type="nucleotide sequence ID" value="NZ_JBBMRA010000007.1"/>
</dbReference>
<accession>A0ABU9TSF8</accession>
<comment type="caution">
    <text evidence="2">The sequence shown here is derived from an EMBL/GenBank/DDBJ whole genome shotgun (WGS) entry which is preliminary data.</text>
</comment>
<dbReference type="CDD" id="cd02042">
    <property type="entry name" value="ParAB_family"/>
    <property type="match status" value="1"/>
</dbReference>
<gene>
    <name evidence="2" type="ORF">WNY58_09660</name>
</gene>
<evidence type="ECO:0000313" key="3">
    <source>
        <dbReference type="Proteomes" id="UP001449225"/>
    </source>
</evidence>
<dbReference type="SUPFAM" id="SSF52540">
    <property type="entry name" value="P-loop containing nucleoside triphosphate hydrolases"/>
    <property type="match status" value="1"/>
</dbReference>
<dbReference type="Pfam" id="PF13614">
    <property type="entry name" value="AAA_31"/>
    <property type="match status" value="1"/>
</dbReference>
<dbReference type="InterPro" id="IPR025669">
    <property type="entry name" value="AAA_dom"/>
</dbReference>
<dbReference type="InterPro" id="IPR050678">
    <property type="entry name" value="DNA_Partitioning_ATPase"/>
</dbReference>
<feature type="domain" description="AAA" evidence="1">
    <location>
        <begin position="2"/>
        <end position="175"/>
    </location>
</feature>
<dbReference type="InterPro" id="IPR027417">
    <property type="entry name" value="P-loop_NTPase"/>
</dbReference>